<evidence type="ECO:0000256" key="1">
    <source>
        <dbReference type="ARBA" id="ARBA00001947"/>
    </source>
</evidence>
<dbReference type="Gene3D" id="3.90.180.10">
    <property type="entry name" value="Medium-chain alcohol dehydrogenases, catalytic domain"/>
    <property type="match status" value="1"/>
</dbReference>
<dbReference type="InterPro" id="IPR013154">
    <property type="entry name" value="ADH-like_N"/>
</dbReference>
<keyword evidence="8" id="KW-1185">Reference proteome</keyword>
<organism evidence="7 8">
    <name type="scientific">Fusarium pseudograminearum (strain CS3096)</name>
    <name type="common">Wheat and barley crown-rot fungus</name>
    <dbReference type="NCBI Taxonomy" id="1028729"/>
    <lineage>
        <taxon>Eukaryota</taxon>
        <taxon>Fungi</taxon>
        <taxon>Dikarya</taxon>
        <taxon>Ascomycota</taxon>
        <taxon>Pezizomycotina</taxon>
        <taxon>Sordariomycetes</taxon>
        <taxon>Hypocreomycetidae</taxon>
        <taxon>Hypocreales</taxon>
        <taxon>Nectriaceae</taxon>
        <taxon>Fusarium</taxon>
    </lineage>
</organism>
<proteinExistence type="inferred from homology"/>
<reference evidence="7 8" key="1">
    <citation type="journal article" date="2012" name="PLoS Pathog.">
        <title>Comparative pathogenomics reveals horizontally acquired novel virulence genes in fungi infecting cereal hosts.</title>
        <authorList>
            <person name="Gardiner D.M."/>
            <person name="McDonald M.C."/>
            <person name="Covarelli L."/>
            <person name="Solomon P.S."/>
            <person name="Rusu A.G."/>
            <person name="Marshall M."/>
            <person name="Kazan K."/>
            <person name="Chakraborty S."/>
            <person name="McDonald B.A."/>
            <person name="Manners J.M."/>
        </authorList>
    </citation>
    <scope>NUCLEOTIDE SEQUENCE [LARGE SCALE GENOMIC DNA]</scope>
    <source>
        <strain evidence="7 8">CS3096</strain>
    </source>
</reference>
<comment type="cofactor">
    <cofactor evidence="1 5">
        <name>Zn(2+)</name>
        <dbReference type="ChEBI" id="CHEBI:29105"/>
    </cofactor>
</comment>
<evidence type="ECO:0000313" key="8">
    <source>
        <dbReference type="Proteomes" id="UP000007978"/>
    </source>
</evidence>
<dbReference type="eggNOG" id="KOG0023">
    <property type="taxonomic scope" value="Eukaryota"/>
</dbReference>
<name>K3VFI2_FUSPC</name>
<dbReference type="SMART" id="SM00829">
    <property type="entry name" value="PKS_ER"/>
    <property type="match status" value="1"/>
</dbReference>
<dbReference type="Pfam" id="PF00107">
    <property type="entry name" value="ADH_zinc_N"/>
    <property type="match status" value="1"/>
</dbReference>
<dbReference type="PANTHER" id="PTHR42683">
    <property type="entry name" value="ALDEHYDE REDUCTASE"/>
    <property type="match status" value="1"/>
</dbReference>
<dbReference type="RefSeq" id="XP_009258371.1">
    <property type="nucleotide sequence ID" value="XM_009260096.1"/>
</dbReference>
<dbReference type="InterPro" id="IPR047109">
    <property type="entry name" value="CAD-like"/>
</dbReference>
<comment type="similarity">
    <text evidence="5">Belongs to the zinc-containing alcohol dehydrogenase family.</text>
</comment>
<keyword evidence="2 5" id="KW-0479">Metal-binding</keyword>
<dbReference type="SUPFAM" id="SSF51735">
    <property type="entry name" value="NAD(P)-binding Rossmann-fold domains"/>
    <property type="match status" value="1"/>
</dbReference>
<dbReference type="GeneID" id="20365596"/>
<gene>
    <name evidence="7" type="ORF">FPSE_06978</name>
</gene>
<feature type="domain" description="Enoyl reductase (ER)" evidence="6">
    <location>
        <begin position="17"/>
        <end position="368"/>
    </location>
</feature>
<dbReference type="HOGENOM" id="CLU_026673_20_2_1"/>
<dbReference type="FunFam" id="3.40.50.720:FF:000022">
    <property type="entry name" value="Cinnamyl alcohol dehydrogenase"/>
    <property type="match status" value="1"/>
</dbReference>
<protein>
    <recommendedName>
        <fullName evidence="6">Enoyl reductase (ER) domain-containing protein</fullName>
    </recommendedName>
</protein>
<dbReference type="AlphaFoldDB" id="K3VFI2"/>
<dbReference type="CDD" id="cd05283">
    <property type="entry name" value="CAD1"/>
    <property type="match status" value="1"/>
</dbReference>
<dbReference type="OrthoDB" id="1879366at2759"/>
<sequence length="372" mass="40526">MATQQKFEGWVAEKSTKEQDLIWKEYEMKPFEDTDIEIRITHCGVCGTDDHISKNGWGSTEYPIVVGHEIVGVATRIGSKAEGHIKEGDIVGVGAQSDACFERDGPCEECANGLYNYCSKNTPTYGGVHWCGTPSTGGYARYHRCPSRFVVKIPQGLAPELAAPMLCAGATMYAPLKYFGATGRKVAIIGIGGLGHFGIMFAKALDAAEVVAISRGSDKKGDALALGADEHIATSEEGWAEKNKRRFDLIINTADGSNASITLSITSSTFTNINKMPWNEYLGLLRVDGTMVSVGAPEKAIPINIFSLLPIRGRFTSTSVATPNEVRDMLQLAADKNLKPWVEERPMREANEALKDLQAGKPRFRYVLVNED</sequence>
<dbReference type="Gene3D" id="3.40.50.720">
    <property type="entry name" value="NAD(P)-binding Rossmann-like Domain"/>
    <property type="match status" value="1"/>
</dbReference>
<evidence type="ECO:0000256" key="2">
    <source>
        <dbReference type="ARBA" id="ARBA00022723"/>
    </source>
</evidence>
<dbReference type="PROSITE" id="PS00059">
    <property type="entry name" value="ADH_ZINC"/>
    <property type="match status" value="1"/>
</dbReference>
<comment type="caution">
    <text evidence="7">The sequence shown here is derived from an EMBL/GenBank/DDBJ whole genome shotgun (WGS) entry which is preliminary data.</text>
</comment>
<dbReference type="InterPro" id="IPR002328">
    <property type="entry name" value="ADH_Zn_CS"/>
</dbReference>
<dbReference type="InterPro" id="IPR020843">
    <property type="entry name" value="ER"/>
</dbReference>
<dbReference type="InterPro" id="IPR013149">
    <property type="entry name" value="ADH-like_C"/>
</dbReference>
<evidence type="ECO:0000313" key="7">
    <source>
        <dbReference type="EMBL" id="EKJ72932.1"/>
    </source>
</evidence>
<dbReference type="Pfam" id="PF08240">
    <property type="entry name" value="ADH_N"/>
    <property type="match status" value="1"/>
</dbReference>
<dbReference type="GO" id="GO:0016616">
    <property type="term" value="F:oxidoreductase activity, acting on the CH-OH group of donors, NAD or NADP as acceptor"/>
    <property type="evidence" value="ECO:0007669"/>
    <property type="project" value="InterPro"/>
</dbReference>
<accession>K3VFI2</accession>
<dbReference type="Proteomes" id="UP000007978">
    <property type="component" value="Chromosome 1"/>
</dbReference>
<evidence type="ECO:0000259" key="6">
    <source>
        <dbReference type="SMART" id="SM00829"/>
    </source>
</evidence>
<dbReference type="SUPFAM" id="SSF50129">
    <property type="entry name" value="GroES-like"/>
    <property type="match status" value="1"/>
</dbReference>
<dbReference type="InterPro" id="IPR036291">
    <property type="entry name" value="NAD(P)-bd_dom_sf"/>
</dbReference>
<dbReference type="KEGG" id="fpu:FPSE_06978"/>
<evidence type="ECO:0000256" key="5">
    <source>
        <dbReference type="RuleBase" id="RU361277"/>
    </source>
</evidence>
<dbReference type="EMBL" id="AFNW01000187">
    <property type="protein sequence ID" value="EKJ72932.1"/>
    <property type="molecule type" value="Genomic_DNA"/>
</dbReference>
<keyword evidence="3 5" id="KW-0862">Zinc</keyword>
<dbReference type="GO" id="GO:0008270">
    <property type="term" value="F:zinc ion binding"/>
    <property type="evidence" value="ECO:0007669"/>
    <property type="project" value="InterPro"/>
</dbReference>
<evidence type="ECO:0000256" key="4">
    <source>
        <dbReference type="ARBA" id="ARBA00023002"/>
    </source>
</evidence>
<dbReference type="InterPro" id="IPR011032">
    <property type="entry name" value="GroES-like_sf"/>
</dbReference>
<keyword evidence="4" id="KW-0560">Oxidoreductase</keyword>
<evidence type="ECO:0000256" key="3">
    <source>
        <dbReference type="ARBA" id="ARBA00022833"/>
    </source>
</evidence>